<keyword evidence="2" id="KW-1185">Reference proteome</keyword>
<reference evidence="2" key="1">
    <citation type="submission" date="2016-03" db="EMBL/GenBank/DDBJ databases">
        <authorList>
            <person name="Guldener U."/>
        </authorList>
    </citation>
    <scope>NUCLEOTIDE SEQUENCE [LARGE SCALE GENOMIC DNA]</scope>
</reference>
<dbReference type="EMBL" id="FJVC01000197">
    <property type="protein sequence ID" value="CZT44891.1"/>
    <property type="molecule type" value="Genomic_DNA"/>
</dbReference>
<organism evidence="1 2">
    <name type="scientific">Rhynchosporium secalis</name>
    <name type="common">Barley scald fungus</name>
    <dbReference type="NCBI Taxonomy" id="38038"/>
    <lineage>
        <taxon>Eukaryota</taxon>
        <taxon>Fungi</taxon>
        <taxon>Dikarya</taxon>
        <taxon>Ascomycota</taxon>
        <taxon>Pezizomycotina</taxon>
        <taxon>Leotiomycetes</taxon>
        <taxon>Helotiales</taxon>
        <taxon>Ploettnerulaceae</taxon>
        <taxon>Rhynchosporium</taxon>
    </lineage>
</organism>
<proteinExistence type="predicted"/>
<evidence type="ECO:0000313" key="1">
    <source>
        <dbReference type="EMBL" id="CZT44891.1"/>
    </source>
</evidence>
<protein>
    <recommendedName>
        <fullName evidence="3">Protein kinase domain-containing protein</fullName>
    </recommendedName>
</protein>
<dbReference type="AlphaFoldDB" id="A0A1E1M719"/>
<dbReference type="Proteomes" id="UP000177625">
    <property type="component" value="Unassembled WGS sequence"/>
</dbReference>
<accession>A0A1E1M719</accession>
<dbReference type="SUPFAM" id="SSF56112">
    <property type="entry name" value="Protein kinase-like (PK-like)"/>
    <property type="match status" value="1"/>
</dbReference>
<sequence>MNLTGCYPPGHSRIFEKPLRLRKTPLAVGGSGQYKTYSEDALLWDRALLSIKRVQLSDADLDHCFNPWHRESRAYERIDECVKGSARSFFPEYFGTAKLLYSSCPRSWRLANPNHGDVCATILELLDEPQPCQDEHDLQLSDYSNTSAKELYSGSMDLEYIHIFIHFCEMVETFHGAKIIHGDLKPDNLVDYAIGGRPILLDFSNSWTYSDSMPSLDPFKKKPRTFDERRIAELDAIKYDVLL</sequence>
<dbReference type="InterPro" id="IPR011009">
    <property type="entry name" value="Kinase-like_dom_sf"/>
</dbReference>
<evidence type="ECO:0008006" key="3">
    <source>
        <dbReference type="Google" id="ProtNLM"/>
    </source>
</evidence>
<gene>
    <name evidence="1" type="ORF">RSE6_05143</name>
</gene>
<name>A0A1E1M719_RHYSE</name>
<dbReference type="Gene3D" id="1.10.510.10">
    <property type="entry name" value="Transferase(Phosphotransferase) domain 1"/>
    <property type="match status" value="1"/>
</dbReference>
<evidence type="ECO:0000313" key="2">
    <source>
        <dbReference type="Proteomes" id="UP000177625"/>
    </source>
</evidence>